<protein>
    <submittedName>
        <fullName evidence="1">Uncharacterized protein</fullName>
    </submittedName>
</protein>
<dbReference type="EMBL" id="JOKN01000002">
    <property type="protein sequence ID" value="KEQ57267.1"/>
    <property type="molecule type" value="Genomic_DNA"/>
</dbReference>
<dbReference type="Proteomes" id="UP000028059">
    <property type="component" value="Unassembled WGS sequence"/>
</dbReference>
<name>A0A081RPZ4_9ARCH</name>
<evidence type="ECO:0000313" key="2">
    <source>
        <dbReference type="Proteomes" id="UP000028059"/>
    </source>
</evidence>
<organism evidence="1 2">
    <name type="scientific">Marine Group I thaumarchaeote SCGC AAA799-N04</name>
    <dbReference type="NCBI Taxonomy" id="1502293"/>
    <lineage>
        <taxon>Archaea</taxon>
        <taxon>Nitrososphaerota</taxon>
        <taxon>Marine Group I</taxon>
    </lineage>
</organism>
<gene>
    <name evidence="1" type="ORF">AAA799N04_00217</name>
</gene>
<sequence>MGINFIDTIVVRHTKERGTATEEKPVLPSEFIGENTNRVNDERLKLAGDLMIMSAKGTKKIKLSELEKPTLPADFKGHYISTGKGTNRIKV</sequence>
<dbReference type="AlphaFoldDB" id="A0A081RPZ4"/>
<proteinExistence type="predicted"/>
<accession>A0A081RPZ4</accession>
<evidence type="ECO:0000313" key="1">
    <source>
        <dbReference type="EMBL" id="KEQ57267.1"/>
    </source>
</evidence>
<reference evidence="1 2" key="1">
    <citation type="submission" date="2014-06" db="EMBL/GenBank/DDBJ databases">
        <authorList>
            <person name="Ngugi D.K."/>
            <person name="Blom J."/>
            <person name="Alam I."/>
            <person name="Rashid M."/>
            <person name="Ba Alawi W."/>
            <person name="Zhang G."/>
            <person name="Hikmawan T."/>
            <person name="Guan Y."/>
            <person name="Antunes A."/>
            <person name="Siam R."/>
            <person name="ElDorry H."/>
            <person name="Bajic V."/>
            <person name="Stingl U."/>
        </authorList>
    </citation>
    <scope>NUCLEOTIDE SEQUENCE [LARGE SCALE GENOMIC DNA]</scope>
    <source>
        <strain evidence="1">SCGC AAA799-N04</strain>
    </source>
</reference>
<keyword evidence="2" id="KW-1185">Reference proteome</keyword>
<comment type="caution">
    <text evidence="1">The sequence shown here is derived from an EMBL/GenBank/DDBJ whole genome shotgun (WGS) entry which is preliminary data.</text>
</comment>